<reference evidence="6 7" key="1">
    <citation type="submission" date="2017-10" db="EMBL/GenBank/DDBJ databases">
        <title>Draft genome of actinobacteria isolated from guarana (Paullinia cupana (Mart.) Ducke.</title>
        <authorList>
            <person name="Siqueira K.A."/>
            <person name="Liotti R.G."/>
            <person name="Mendes T.A."/>
            <person name="Soares M.A."/>
        </authorList>
    </citation>
    <scope>NUCLEOTIDE SEQUENCE [LARGE SCALE GENOMIC DNA]</scope>
    <source>
        <strain evidence="6 7">199</strain>
    </source>
</reference>
<keyword evidence="6" id="KW-0503">Monooxygenase</keyword>
<gene>
    <name evidence="6" type="ORF">CQW44_05715</name>
</gene>
<keyword evidence="4" id="KW-0812">Transmembrane</keyword>
<comment type="caution">
    <text evidence="6">The sequence shown here is derived from an EMBL/GenBank/DDBJ whole genome shotgun (WGS) entry which is preliminary data.</text>
</comment>
<sequence>MTEQPRVPVLVVGGSLVGLSTALFLAQRGVPCLVLERRAGLFAHPRTRGVNPRSMELLRAAGLEAELRALPSARALARNSGLRLARSLAGQELGAFREEYYREVSSDLSALSPTTWCLCHQNELEGVLHRAAARAGAEFRFGSEVVSCTQDTDGVTALVRDSADGTTSKLRARYLVAADGARSGLRRRLGIPFEGTGGLGRFLAVRFRADLAAELGERRFVMCYTFNDRVRGALIPLDNASEWRLDVILGPDDPGTPGEVLAAFPPERCVELVRAASGVPGLAVRVLDTVPWEAAAKVARRFRAGRVFLVGDAAHVMPPSGAFGSNSGIQDAHCLAWKLAAVLAGQASPGLLDRYDAERRPVAAATVRQAVLRQQDRPRRGERGARRILPPGLVEDVTVWFGWHYTAGGDVWVSDPRGLPGTRAPHVLLLRDGARCSTLELFGGDPVLLTGPRPGPWPRAARGAARRLGVPLQVHGIGGDGAYEDPEGVWAKAYGTTGGGAVLVRPDGVVAWRASGAPDDAEDVLHAALARMFGR</sequence>
<dbReference type="GO" id="GO:0071949">
    <property type="term" value="F:FAD binding"/>
    <property type="evidence" value="ECO:0007669"/>
    <property type="project" value="InterPro"/>
</dbReference>
<keyword evidence="7" id="KW-1185">Reference proteome</keyword>
<accession>A0A426SD16</accession>
<evidence type="ECO:0000256" key="1">
    <source>
        <dbReference type="ARBA" id="ARBA00001974"/>
    </source>
</evidence>
<dbReference type="PANTHER" id="PTHR43004">
    <property type="entry name" value="TRK SYSTEM POTASSIUM UPTAKE PROTEIN"/>
    <property type="match status" value="1"/>
</dbReference>
<evidence type="ECO:0000313" key="7">
    <source>
        <dbReference type="Proteomes" id="UP000276379"/>
    </source>
</evidence>
<evidence type="ECO:0000259" key="5">
    <source>
        <dbReference type="Pfam" id="PF01494"/>
    </source>
</evidence>
<keyword evidence="4" id="KW-0472">Membrane</keyword>
<organism evidence="6 7">
    <name type="scientific">Streptomyces griseofuscus</name>
    <dbReference type="NCBI Taxonomy" id="146922"/>
    <lineage>
        <taxon>Bacteria</taxon>
        <taxon>Bacillati</taxon>
        <taxon>Actinomycetota</taxon>
        <taxon>Actinomycetes</taxon>
        <taxon>Kitasatosporales</taxon>
        <taxon>Streptomycetaceae</taxon>
        <taxon>Streptomyces</taxon>
    </lineage>
</organism>
<dbReference type="EMBL" id="PDES01000002">
    <property type="protein sequence ID" value="RRQ88643.1"/>
    <property type="molecule type" value="Genomic_DNA"/>
</dbReference>
<dbReference type="Pfam" id="PF01494">
    <property type="entry name" value="FAD_binding_3"/>
    <property type="match status" value="1"/>
</dbReference>
<keyword evidence="4" id="KW-1133">Transmembrane helix</keyword>
<keyword evidence="3" id="KW-0274">FAD</keyword>
<dbReference type="Proteomes" id="UP000276379">
    <property type="component" value="Unassembled WGS sequence"/>
</dbReference>
<name>A0A426SD16_9ACTN</name>
<dbReference type="PRINTS" id="PR00420">
    <property type="entry name" value="RNGMNOXGNASE"/>
</dbReference>
<proteinExistence type="predicted"/>
<feature type="domain" description="FAD-binding" evidence="5">
    <location>
        <begin position="7"/>
        <end position="370"/>
    </location>
</feature>
<comment type="cofactor">
    <cofactor evidence="1">
        <name>FAD</name>
        <dbReference type="ChEBI" id="CHEBI:57692"/>
    </cofactor>
</comment>
<dbReference type="Gene3D" id="3.30.9.10">
    <property type="entry name" value="D-Amino Acid Oxidase, subunit A, domain 2"/>
    <property type="match status" value="1"/>
</dbReference>
<dbReference type="InterPro" id="IPR002938">
    <property type="entry name" value="FAD-bd"/>
</dbReference>
<evidence type="ECO:0000256" key="3">
    <source>
        <dbReference type="ARBA" id="ARBA00022827"/>
    </source>
</evidence>
<protein>
    <submittedName>
        <fullName evidence="6">Monooxygenase</fullName>
    </submittedName>
</protein>
<dbReference type="RefSeq" id="WP_125212807.1">
    <property type="nucleotide sequence ID" value="NZ_PDES01000002.1"/>
</dbReference>
<dbReference type="Gene3D" id="3.40.30.120">
    <property type="match status" value="1"/>
</dbReference>
<dbReference type="GO" id="GO:0016709">
    <property type="term" value="F:oxidoreductase activity, acting on paired donors, with incorporation or reduction of molecular oxygen, NAD(P)H as one donor, and incorporation of one atom of oxygen"/>
    <property type="evidence" value="ECO:0007669"/>
    <property type="project" value="UniProtKB-ARBA"/>
</dbReference>
<dbReference type="Gene3D" id="3.50.50.60">
    <property type="entry name" value="FAD/NAD(P)-binding domain"/>
    <property type="match status" value="1"/>
</dbReference>
<keyword evidence="2" id="KW-0285">Flavoprotein</keyword>
<keyword evidence="6" id="KW-0560">Oxidoreductase</keyword>
<dbReference type="PANTHER" id="PTHR43004:SF19">
    <property type="entry name" value="BINDING MONOOXYGENASE, PUTATIVE (JCVI)-RELATED"/>
    <property type="match status" value="1"/>
</dbReference>
<evidence type="ECO:0000256" key="2">
    <source>
        <dbReference type="ARBA" id="ARBA00022630"/>
    </source>
</evidence>
<feature type="transmembrane region" description="Helical" evidence="4">
    <location>
        <begin position="7"/>
        <end position="26"/>
    </location>
</feature>
<dbReference type="InterPro" id="IPR050641">
    <property type="entry name" value="RIFMO-like"/>
</dbReference>
<dbReference type="SUPFAM" id="SSF51905">
    <property type="entry name" value="FAD/NAD(P)-binding domain"/>
    <property type="match status" value="1"/>
</dbReference>
<evidence type="ECO:0000313" key="6">
    <source>
        <dbReference type="EMBL" id="RRQ88643.1"/>
    </source>
</evidence>
<evidence type="ECO:0000256" key="4">
    <source>
        <dbReference type="SAM" id="Phobius"/>
    </source>
</evidence>
<dbReference type="AlphaFoldDB" id="A0A426SD16"/>
<dbReference type="Pfam" id="PF21274">
    <property type="entry name" value="Rng_hyd_C"/>
    <property type="match status" value="1"/>
</dbReference>
<dbReference type="InterPro" id="IPR036188">
    <property type="entry name" value="FAD/NAD-bd_sf"/>
</dbReference>